<dbReference type="InterPro" id="IPR001313">
    <property type="entry name" value="Pumilio_RNA-bd_rpt"/>
</dbReference>
<dbReference type="InterPro" id="IPR000504">
    <property type="entry name" value="RRM_dom"/>
</dbReference>
<dbReference type="SUPFAM" id="SSF54928">
    <property type="entry name" value="RNA-binding domain, RBD"/>
    <property type="match status" value="1"/>
</dbReference>
<dbReference type="PROSITE" id="PS50102">
    <property type="entry name" value="RRM"/>
    <property type="match status" value="1"/>
</dbReference>
<accession>A0A9P4QQK8</accession>
<dbReference type="PANTHER" id="PTHR47093">
    <property type="entry name" value="PROTEIN JSN1-RELATED"/>
    <property type="match status" value="1"/>
</dbReference>
<feature type="region of interest" description="Disordered" evidence="5">
    <location>
        <begin position="92"/>
        <end position="193"/>
    </location>
</feature>
<evidence type="ECO:0008006" key="10">
    <source>
        <dbReference type="Google" id="ProtNLM"/>
    </source>
</evidence>
<dbReference type="Pfam" id="PF00806">
    <property type="entry name" value="PUF"/>
    <property type="match status" value="3"/>
</dbReference>
<evidence type="ECO:0000256" key="3">
    <source>
        <dbReference type="PROSITE-ProRule" id="PRU00176"/>
    </source>
</evidence>
<feature type="repeat" description="Pumilio" evidence="4">
    <location>
        <begin position="739"/>
        <end position="777"/>
    </location>
</feature>
<feature type="repeat" description="Pumilio" evidence="4">
    <location>
        <begin position="702"/>
        <end position="738"/>
    </location>
</feature>
<dbReference type="InterPro" id="IPR011989">
    <property type="entry name" value="ARM-like"/>
</dbReference>
<evidence type="ECO:0000256" key="5">
    <source>
        <dbReference type="SAM" id="MobiDB-lite"/>
    </source>
</evidence>
<feature type="region of interest" description="Disordered" evidence="5">
    <location>
        <begin position="537"/>
        <end position="584"/>
    </location>
</feature>
<evidence type="ECO:0000259" key="6">
    <source>
        <dbReference type="PROSITE" id="PS50102"/>
    </source>
</evidence>
<sequence>MAPSTRPEHHINLNYLPQLTSQPPLSGSSTGSTSPIEPTSSGSIRFPVPTSNASNTLGTAAAGARLGAGSPSHEYGARLFSKRAREIQAQEGLNPPQMWGPPTSGNSTPLRETIPESPNGESFPDFNQAAPESTSSAQTSTRRARAGTLPSRFSPSAAPGGLMGTSLLPKTSRPTPSTSPFKPSPGTPTETTGFSALHANAAAKSALLSRLRAGSMPQRPGVLPPSMSPFGNSMFNAGWTSNRERSSTLHSIQSQPSNGPGSPVSSFSRDSLTDNDVKTLDYLGLVDTPQPARATLAPSDIELLLEGQRNAMNQNATSAANRFRSYSVNAKEKYADEEDDLDQTYGGNYSGTLTPTEAQAYAIHEAVRQHNLEVQAFANLASATRPRARTAGVLDSPSTRLMRSYLPTPSRLDSSMMAADLTEDAEFNLTEAVKNMHLGGKPNSNLGDDTLEGPTRALWLGNIPSSTTVSSLNVIFNAYGSIESTRVLTHKNCGFVNFDSLDSAVQAKQQLNGKEIFPGAGPVRIGYAKVPSAAATPGHNGLFPSPSPDPHAKAQMEGNNLSASNAKASGTRAETATAPLTTPELPDMRTDIVQIVKDLGATDEEQNRIAKQVEVAIQHNNYHEEIPPVEEPSHSRVHDAPRLREIRKRIDNNSCSHAEIEEIAMNMLPEIAELASDYLGNTVVQKLFEYCSEPTKEAMLREIAPHLAKIGIHKNGTWAAQKIIDVARTPALQKLVVDALRPYAMALFLDQFGNYVMQGCLRYSSPLNDFIFEVMLSRLWHLAQGRFGARAMRACLESHYATKDQQRMVAAAIALHSVQLATNANGALLLTWFLDTCTFQRRRTVLAPRLVPHIVHLCTHKVAYLTVLKIINQRNEPEARDTVLQALFFSPNDQVLEDILVDQNCGATLIFKVLTTPFFDEKIRAEVVQNVRNVLLRIKAQPGQGYKRLMDEVNLSTRGGGHRDHSATRPGSKGSPAIANAEANRHFYPGAPPAGFDPVALQRTGSMDSNGFDQFQMGFSGPMVMPNMPVTAMPQQLQYQQLLAASRNNGFYPQMNGFQAPVSGMDFRNVPSVAPGFAGSPMLQPATLGQGMAPVMGAQMYPYQMYPAPQQQAAGGGQRRGRR</sequence>
<protein>
    <recommendedName>
        <fullName evidence="10">RNA binding protein Jsn1</fullName>
    </recommendedName>
</protein>
<evidence type="ECO:0000259" key="7">
    <source>
        <dbReference type="PROSITE" id="PS50303"/>
    </source>
</evidence>
<feature type="compositionally biased region" description="Basic and acidic residues" evidence="5">
    <location>
        <begin position="1"/>
        <end position="11"/>
    </location>
</feature>
<dbReference type="GO" id="GO:0003723">
    <property type="term" value="F:RNA binding"/>
    <property type="evidence" value="ECO:0007669"/>
    <property type="project" value="UniProtKB-UniRule"/>
</dbReference>
<evidence type="ECO:0000256" key="1">
    <source>
        <dbReference type="ARBA" id="ARBA00022737"/>
    </source>
</evidence>
<evidence type="ECO:0000256" key="2">
    <source>
        <dbReference type="ARBA" id="ARBA00024893"/>
    </source>
</evidence>
<dbReference type="PROSITE" id="PS50302">
    <property type="entry name" value="PUM"/>
    <property type="match status" value="3"/>
</dbReference>
<dbReference type="AlphaFoldDB" id="A0A9P4QQK8"/>
<dbReference type="FunFam" id="1.25.10.10:FF:000167">
    <property type="entry name" value="RNA binding protein Jsn1"/>
    <property type="match status" value="1"/>
</dbReference>
<keyword evidence="9" id="KW-1185">Reference proteome</keyword>
<keyword evidence="3" id="KW-0694">RNA-binding</keyword>
<evidence type="ECO:0000256" key="4">
    <source>
        <dbReference type="PROSITE-ProRule" id="PRU00317"/>
    </source>
</evidence>
<dbReference type="InterPro" id="IPR035979">
    <property type="entry name" value="RBD_domain_sf"/>
</dbReference>
<dbReference type="Gene3D" id="3.30.70.330">
    <property type="match status" value="1"/>
</dbReference>
<dbReference type="InterPro" id="IPR052645">
    <property type="entry name" value="Pumilio_domain_protein"/>
</dbReference>
<feature type="region of interest" description="Disordered" evidence="5">
    <location>
        <begin position="956"/>
        <end position="977"/>
    </location>
</feature>
<comment type="caution">
    <text evidence="8">The sequence shown here is derived from an EMBL/GenBank/DDBJ whole genome shotgun (WGS) entry which is preliminary data.</text>
</comment>
<dbReference type="GO" id="GO:0000288">
    <property type="term" value="P:nuclear-transcribed mRNA catabolic process, deadenylation-dependent decay"/>
    <property type="evidence" value="ECO:0007669"/>
    <property type="project" value="TreeGrafter"/>
</dbReference>
<dbReference type="OrthoDB" id="2017782at2759"/>
<dbReference type="PROSITE" id="PS50303">
    <property type="entry name" value="PUM_HD"/>
    <property type="match status" value="1"/>
</dbReference>
<dbReference type="EMBL" id="ML996212">
    <property type="protein sequence ID" value="KAF2730685.1"/>
    <property type="molecule type" value="Genomic_DNA"/>
</dbReference>
<dbReference type="InterPro" id="IPR012677">
    <property type="entry name" value="Nucleotide-bd_a/b_plait_sf"/>
</dbReference>
<feature type="compositionally biased region" description="Polar residues" evidence="5">
    <location>
        <begin position="248"/>
        <end position="270"/>
    </location>
</feature>
<name>A0A9P4QQK8_9PLEO</name>
<feature type="region of interest" description="Disordered" evidence="5">
    <location>
        <begin position="1"/>
        <end position="55"/>
    </location>
</feature>
<dbReference type="Proteomes" id="UP000799444">
    <property type="component" value="Unassembled WGS sequence"/>
</dbReference>
<comment type="function">
    <text evidence="2">RNA-binding nucleolar protein required for pre-rRNA processing. Involved in production of 18S rRNA and assembly of small ribosomal subunit.</text>
</comment>
<evidence type="ECO:0000313" key="8">
    <source>
        <dbReference type="EMBL" id="KAF2730685.1"/>
    </source>
</evidence>
<organism evidence="8 9">
    <name type="scientific">Polyplosphaeria fusca</name>
    <dbReference type="NCBI Taxonomy" id="682080"/>
    <lineage>
        <taxon>Eukaryota</taxon>
        <taxon>Fungi</taxon>
        <taxon>Dikarya</taxon>
        <taxon>Ascomycota</taxon>
        <taxon>Pezizomycotina</taxon>
        <taxon>Dothideomycetes</taxon>
        <taxon>Pleosporomycetidae</taxon>
        <taxon>Pleosporales</taxon>
        <taxon>Tetraplosphaeriaceae</taxon>
        <taxon>Polyplosphaeria</taxon>
    </lineage>
</organism>
<dbReference type="PANTHER" id="PTHR47093:SF1">
    <property type="entry name" value="PROTEIN JSN1-RELATED"/>
    <property type="match status" value="1"/>
</dbReference>
<dbReference type="SMART" id="SM00360">
    <property type="entry name" value="RRM"/>
    <property type="match status" value="1"/>
</dbReference>
<dbReference type="SMART" id="SM00025">
    <property type="entry name" value="Pumilio"/>
    <property type="match status" value="6"/>
</dbReference>
<dbReference type="InterPro" id="IPR033133">
    <property type="entry name" value="PUM-HD"/>
</dbReference>
<feature type="region of interest" description="Disordered" evidence="5">
    <location>
        <begin position="237"/>
        <end position="272"/>
    </location>
</feature>
<proteinExistence type="predicted"/>
<reference evidence="8" key="1">
    <citation type="journal article" date="2020" name="Stud. Mycol.">
        <title>101 Dothideomycetes genomes: a test case for predicting lifestyles and emergence of pathogens.</title>
        <authorList>
            <person name="Haridas S."/>
            <person name="Albert R."/>
            <person name="Binder M."/>
            <person name="Bloem J."/>
            <person name="Labutti K."/>
            <person name="Salamov A."/>
            <person name="Andreopoulos B."/>
            <person name="Baker S."/>
            <person name="Barry K."/>
            <person name="Bills G."/>
            <person name="Bluhm B."/>
            <person name="Cannon C."/>
            <person name="Castanera R."/>
            <person name="Culley D."/>
            <person name="Daum C."/>
            <person name="Ezra D."/>
            <person name="Gonzalez J."/>
            <person name="Henrissat B."/>
            <person name="Kuo A."/>
            <person name="Liang C."/>
            <person name="Lipzen A."/>
            <person name="Lutzoni F."/>
            <person name="Magnuson J."/>
            <person name="Mondo S."/>
            <person name="Nolan M."/>
            <person name="Ohm R."/>
            <person name="Pangilinan J."/>
            <person name="Park H.-J."/>
            <person name="Ramirez L."/>
            <person name="Alfaro M."/>
            <person name="Sun H."/>
            <person name="Tritt A."/>
            <person name="Yoshinaga Y."/>
            <person name="Zwiers L.-H."/>
            <person name="Turgeon B."/>
            <person name="Goodwin S."/>
            <person name="Spatafora J."/>
            <person name="Crous P."/>
            <person name="Grigoriev I."/>
        </authorList>
    </citation>
    <scope>NUCLEOTIDE SEQUENCE</scope>
    <source>
        <strain evidence="8">CBS 125425</strain>
    </source>
</reference>
<evidence type="ECO:0000313" key="9">
    <source>
        <dbReference type="Proteomes" id="UP000799444"/>
    </source>
</evidence>
<keyword evidence="1" id="KW-0677">Repeat</keyword>
<dbReference type="InterPro" id="IPR016024">
    <property type="entry name" value="ARM-type_fold"/>
</dbReference>
<dbReference type="SUPFAM" id="SSF48371">
    <property type="entry name" value="ARM repeat"/>
    <property type="match status" value="1"/>
</dbReference>
<feature type="compositionally biased region" description="Low complexity" evidence="5">
    <location>
        <begin position="16"/>
        <end position="44"/>
    </location>
</feature>
<feature type="repeat" description="Pumilio" evidence="4">
    <location>
        <begin position="666"/>
        <end position="701"/>
    </location>
</feature>
<gene>
    <name evidence="8" type="ORF">EJ04DRAFT_36765</name>
</gene>
<feature type="compositionally biased region" description="Polar residues" evidence="5">
    <location>
        <begin position="557"/>
        <end position="568"/>
    </location>
</feature>
<feature type="domain" description="RRM" evidence="6">
    <location>
        <begin position="456"/>
        <end position="530"/>
    </location>
</feature>
<feature type="compositionally biased region" description="Low complexity" evidence="5">
    <location>
        <begin position="573"/>
        <end position="584"/>
    </location>
</feature>
<dbReference type="Pfam" id="PF00076">
    <property type="entry name" value="RRM_1"/>
    <property type="match status" value="1"/>
</dbReference>
<feature type="domain" description="PUM-HD" evidence="7">
    <location>
        <begin position="604"/>
        <end position="957"/>
    </location>
</feature>
<dbReference type="Gene3D" id="1.25.10.10">
    <property type="entry name" value="Leucine-rich Repeat Variant"/>
    <property type="match status" value="1"/>
</dbReference>
<feature type="compositionally biased region" description="Low complexity" evidence="5">
    <location>
        <begin position="165"/>
        <end position="181"/>
    </location>
</feature>